<dbReference type="Proteomes" id="UP001570071">
    <property type="component" value="Unassembled WGS sequence"/>
</dbReference>
<evidence type="ECO:0000256" key="1">
    <source>
        <dbReference type="SAM" id="Coils"/>
    </source>
</evidence>
<organism evidence="2 3">
    <name type="scientific">Vibrio pomeroyi</name>
    <dbReference type="NCBI Taxonomy" id="198832"/>
    <lineage>
        <taxon>Bacteria</taxon>
        <taxon>Pseudomonadati</taxon>
        <taxon>Pseudomonadota</taxon>
        <taxon>Gammaproteobacteria</taxon>
        <taxon>Vibrionales</taxon>
        <taxon>Vibrionaceae</taxon>
        <taxon>Vibrio</taxon>
    </lineage>
</organism>
<feature type="coiled-coil region" evidence="1">
    <location>
        <begin position="426"/>
        <end position="453"/>
    </location>
</feature>
<keyword evidence="3" id="KW-1185">Reference proteome</keyword>
<comment type="caution">
    <text evidence="2">The sequence shown here is derived from an EMBL/GenBank/DDBJ whole genome shotgun (WGS) entry which is preliminary data.</text>
</comment>
<evidence type="ECO:0008006" key="4">
    <source>
        <dbReference type="Google" id="ProtNLM"/>
    </source>
</evidence>
<accession>A0ABV4N393</accession>
<protein>
    <recommendedName>
        <fullName evidence="4">Competence protein CoiA</fullName>
    </recommendedName>
</protein>
<keyword evidence="1" id="KW-0175">Coiled coil</keyword>
<dbReference type="EMBL" id="JBFSSG010000082">
    <property type="protein sequence ID" value="MEZ8723888.1"/>
    <property type="molecule type" value="Genomic_DNA"/>
</dbReference>
<evidence type="ECO:0000313" key="2">
    <source>
        <dbReference type="EMBL" id="MEZ8723888.1"/>
    </source>
</evidence>
<reference evidence="2 3" key="1">
    <citation type="journal article" date="2024" name="ISME J.">
        <title>Tailless and filamentous prophages are predominant in marine Vibrio.</title>
        <authorList>
            <person name="Steensen K."/>
            <person name="Seneca J."/>
            <person name="Bartlau N."/>
            <person name="Yu X.A."/>
            <person name="Hussain F.A."/>
            <person name="Polz M.F."/>
        </authorList>
    </citation>
    <scope>NUCLEOTIDE SEQUENCE [LARGE SCALE GENOMIC DNA]</scope>
    <source>
        <strain evidence="2 3">10N.239.312.F12</strain>
    </source>
</reference>
<evidence type="ECO:0000313" key="3">
    <source>
        <dbReference type="Proteomes" id="UP001570071"/>
    </source>
</evidence>
<gene>
    <name evidence="2" type="ORF">AB6D66_22675</name>
</gene>
<proteinExistence type="predicted"/>
<name>A0ABV4N393_9VIBR</name>
<dbReference type="RefSeq" id="WP_372126211.1">
    <property type="nucleotide sequence ID" value="NZ_JBFSSG010000082.1"/>
</dbReference>
<sequence>MLIPFGLKNGKIYHVKNVLNGLACDCICPSCGKQLIAKNKGLLKRPHFAHAIDTDCFDYEAMTYLHKYAQQLLESEQCIVLPEFSYTPEIILLDNTVLSGKEIKYPTTKVWFDSVQNEYSWQKYRIDSHGRLKHRSLFIEITVTHECEAEKLAAIKKENQPAIEIVLTSLHNSDRLYQDKEIRKALFNPTNANWIHHPKAMEKVNKAQAELKLESENRNRAIQYRLDAEESRRQQLYEREQIKEHNIENAKQRFRAEIKDELDWLDTVDSNWIFQNEQQKQNVTPDFLKWVSVEKYSGLISFRTDIDWIIECRREHWQALVVAHLYRIGVNQDIKAFDIKRFVQKHAPINSNMLRLNIAQYQARQKAKANGSQTNKRIAWYLTIEENHKIISPFKVVLDYLQYLVINDVMVTTIAPTVFQLRDQSIEDFRHRIQKRNEEAAKLREERLHKEREEELFVERKRQLSAQLKQKRIQEMIQADEFVFNHYGGHGLRCNSCLFTSPKDSVLLSSNCPVCNQKTDYQEIFITQDYLDTAIHRYQCGVLPLRSLERYP</sequence>